<evidence type="ECO:0000256" key="3">
    <source>
        <dbReference type="SAM" id="Phobius"/>
    </source>
</evidence>
<keyword evidence="5" id="KW-0808">Transferase</keyword>
<gene>
    <name evidence="5" type="ORF">PY649_08905</name>
</gene>
<keyword evidence="3" id="KW-0812">Transmembrane</keyword>
<dbReference type="InterPro" id="IPR043128">
    <property type="entry name" value="Rev_trsase/Diguanyl_cyclase"/>
</dbReference>
<name>A0ABT7JRN1_9HYPH</name>
<dbReference type="SMART" id="SM00267">
    <property type="entry name" value="GGDEF"/>
    <property type="match status" value="1"/>
</dbReference>
<protein>
    <recommendedName>
        <fullName evidence="1">diguanylate cyclase</fullName>
        <ecNumber evidence="1">2.7.7.65</ecNumber>
    </recommendedName>
</protein>
<dbReference type="Proteomes" id="UP001172645">
    <property type="component" value="Unassembled WGS sequence"/>
</dbReference>
<dbReference type="InterPro" id="IPR000160">
    <property type="entry name" value="GGDEF_dom"/>
</dbReference>
<dbReference type="InterPro" id="IPR029787">
    <property type="entry name" value="Nucleotide_cyclase"/>
</dbReference>
<accession>A0ABT7JRN1</accession>
<feature type="transmembrane region" description="Helical" evidence="3">
    <location>
        <begin position="176"/>
        <end position="199"/>
    </location>
</feature>
<evidence type="ECO:0000256" key="2">
    <source>
        <dbReference type="ARBA" id="ARBA00034247"/>
    </source>
</evidence>
<keyword evidence="3" id="KW-0472">Membrane</keyword>
<dbReference type="Pfam" id="PF00990">
    <property type="entry name" value="GGDEF"/>
    <property type="match status" value="1"/>
</dbReference>
<organism evidence="5 6">
    <name type="scientific">Rhizobium mayense</name>
    <dbReference type="NCBI Taxonomy" id="1312184"/>
    <lineage>
        <taxon>Bacteria</taxon>
        <taxon>Pseudomonadati</taxon>
        <taxon>Pseudomonadota</taxon>
        <taxon>Alphaproteobacteria</taxon>
        <taxon>Hyphomicrobiales</taxon>
        <taxon>Rhizobiaceae</taxon>
        <taxon>Rhizobium/Agrobacterium group</taxon>
        <taxon>Rhizobium</taxon>
    </lineage>
</organism>
<comment type="catalytic activity">
    <reaction evidence="2">
        <text>2 GTP = 3',3'-c-di-GMP + 2 diphosphate</text>
        <dbReference type="Rhea" id="RHEA:24898"/>
        <dbReference type="ChEBI" id="CHEBI:33019"/>
        <dbReference type="ChEBI" id="CHEBI:37565"/>
        <dbReference type="ChEBI" id="CHEBI:58805"/>
        <dbReference type="EC" id="2.7.7.65"/>
    </reaction>
</comment>
<dbReference type="CDD" id="cd01949">
    <property type="entry name" value="GGDEF"/>
    <property type="match status" value="1"/>
</dbReference>
<dbReference type="GO" id="GO:0052621">
    <property type="term" value="F:diguanylate cyclase activity"/>
    <property type="evidence" value="ECO:0007669"/>
    <property type="project" value="UniProtKB-EC"/>
</dbReference>
<reference evidence="5" key="1">
    <citation type="submission" date="2023-06" db="EMBL/GenBank/DDBJ databases">
        <title>Phylogenetic Diversity of Rhizobium strains.</title>
        <authorList>
            <person name="Moura F.T."/>
            <person name="Helene L.C.F."/>
            <person name="Hungria M."/>
        </authorList>
    </citation>
    <scope>NUCLEOTIDE SEQUENCE</scope>
    <source>
        <strain evidence="5">CCGE526</strain>
    </source>
</reference>
<dbReference type="InterPro" id="IPR050469">
    <property type="entry name" value="Diguanylate_Cyclase"/>
</dbReference>
<dbReference type="NCBIfam" id="TIGR00254">
    <property type="entry name" value="GGDEF"/>
    <property type="match status" value="1"/>
</dbReference>
<proteinExistence type="predicted"/>
<dbReference type="EMBL" id="JARFYM010000005">
    <property type="protein sequence ID" value="MDL2399010.1"/>
    <property type="molecule type" value="Genomic_DNA"/>
</dbReference>
<feature type="transmembrane region" description="Helical" evidence="3">
    <location>
        <begin position="103"/>
        <end position="121"/>
    </location>
</feature>
<feature type="transmembrane region" description="Helical" evidence="3">
    <location>
        <begin position="42"/>
        <end position="60"/>
    </location>
</feature>
<feature type="domain" description="GGDEF" evidence="4">
    <location>
        <begin position="253"/>
        <end position="388"/>
    </location>
</feature>
<dbReference type="SUPFAM" id="SSF55073">
    <property type="entry name" value="Nucleotide cyclase"/>
    <property type="match status" value="1"/>
</dbReference>
<evidence type="ECO:0000313" key="5">
    <source>
        <dbReference type="EMBL" id="MDL2399010.1"/>
    </source>
</evidence>
<keyword evidence="5" id="KW-0548">Nucleotidyltransferase</keyword>
<evidence type="ECO:0000256" key="1">
    <source>
        <dbReference type="ARBA" id="ARBA00012528"/>
    </source>
</evidence>
<dbReference type="PANTHER" id="PTHR45138:SF9">
    <property type="entry name" value="DIGUANYLATE CYCLASE DGCM-RELATED"/>
    <property type="match status" value="1"/>
</dbReference>
<evidence type="ECO:0000313" key="6">
    <source>
        <dbReference type="Proteomes" id="UP001172645"/>
    </source>
</evidence>
<dbReference type="PROSITE" id="PS50887">
    <property type="entry name" value="GGDEF"/>
    <property type="match status" value="1"/>
</dbReference>
<dbReference type="Gene3D" id="3.30.70.270">
    <property type="match status" value="1"/>
</dbReference>
<evidence type="ECO:0000259" key="4">
    <source>
        <dbReference type="PROSITE" id="PS50887"/>
    </source>
</evidence>
<dbReference type="EC" id="2.7.7.65" evidence="1"/>
<comment type="caution">
    <text evidence="5">The sequence shown here is derived from an EMBL/GenBank/DDBJ whole genome shotgun (WGS) entry which is preliminary data.</text>
</comment>
<dbReference type="RefSeq" id="WP_285867925.1">
    <property type="nucleotide sequence ID" value="NZ_JARFYM010000005.1"/>
</dbReference>
<keyword evidence="3" id="KW-1133">Transmembrane helix</keyword>
<keyword evidence="6" id="KW-1185">Reference proteome</keyword>
<dbReference type="PANTHER" id="PTHR45138">
    <property type="entry name" value="REGULATORY COMPONENTS OF SENSORY TRANSDUCTION SYSTEM"/>
    <property type="match status" value="1"/>
</dbReference>
<feature type="transmembrane region" description="Helical" evidence="3">
    <location>
        <begin position="72"/>
        <end position="91"/>
    </location>
</feature>
<sequence>MMDVVTLEDVNRQIGNGFRRLRFTPAIEAAFLRDYAANRVKLAAIWALIGTLIYDMVYFGDATMMSDVFSELVAVRFGIFTPFALFSVLALRRWPTARNYDLLAIAVAVLGVLLPMSVAVYSLSPYLFVYQNGNVAAFLFFVIALRPRFPTIVAGLVLMCAVQFTTTKLNGSFDDVVYTGIITFYVTLAIFLAMSAYFMERTDRLNFLHQLRGGLLHAQLERKSERDELTGLLNRHSLARIRDSIWREKSTTAAVTVIMLDIDRFKLFNDVHGHIEGDDCIRAVSQCILREVVGVGETFRFGGEEILVLMANIDRDEAHAIAERTRAAIESLGIQHRGLGGGHVVTASLGLAYGKLSEWSLEDLLRGADAALYEAKRNGRNTVSMFDGSGSAPFQEDQRDGGASVSVFAARHRTQ</sequence>